<dbReference type="VEuPathDB" id="FungiDB:ASPZODRAFT_149267"/>
<dbReference type="RefSeq" id="XP_022584302.1">
    <property type="nucleotide sequence ID" value="XM_022725473.1"/>
</dbReference>
<dbReference type="AlphaFoldDB" id="A0A1L9SRE9"/>
<organism evidence="2 3">
    <name type="scientific">Penicilliopsis zonata CBS 506.65</name>
    <dbReference type="NCBI Taxonomy" id="1073090"/>
    <lineage>
        <taxon>Eukaryota</taxon>
        <taxon>Fungi</taxon>
        <taxon>Dikarya</taxon>
        <taxon>Ascomycota</taxon>
        <taxon>Pezizomycotina</taxon>
        <taxon>Eurotiomycetes</taxon>
        <taxon>Eurotiomycetidae</taxon>
        <taxon>Eurotiales</taxon>
        <taxon>Aspergillaceae</taxon>
        <taxon>Penicilliopsis</taxon>
    </lineage>
</organism>
<gene>
    <name evidence="2" type="ORF">ASPZODRAFT_149267</name>
</gene>
<proteinExistence type="predicted"/>
<feature type="compositionally biased region" description="Polar residues" evidence="1">
    <location>
        <begin position="250"/>
        <end position="261"/>
    </location>
</feature>
<accession>A0A1L9SRE9</accession>
<dbReference type="OrthoDB" id="506431at2759"/>
<dbReference type="EMBL" id="KV878337">
    <property type="protein sequence ID" value="OJJ49792.1"/>
    <property type="molecule type" value="Genomic_DNA"/>
</dbReference>
<evidence type="ECO:0000313" key="2">
    <source>
        <dbReference type="EMBL" id="OJJ49792.1"/>
    </source>
</evidence>
<feature type="compositionally biased region" description="Low complexity" evidence="1">
    <location>
        <begin position="222"/>
        <end position="240"/>
    </location>
</feature>
<feature type="region of interest" description="Disordered" evidence="1">
    <location>
        <begin position="215"/>
        <end position="305"/>
    </location>
</feature>
<name>A0A1L9SRE9_9EURO</name>
<sequence length="397" mass="44504">MWLYRGVQSAVFYYVTCTPCANTLDRRKRKKEAARAKRQQERLNALVTDQPRPFAQPTPFSTNDGWREEIAIGPGPPARRRPGMNYNHNNHNRMESWRTDEGFPDSSAESMPDIILQDKAKSGAKIGDRWHWMRYQREDEPLWGEEVKGSSVGISGRGRADTSHSSKYYIARVPPVNDLHPPIVSGPRSKAETRWMLQPPPSAKVMAGKERIHGPVSQSHLSPSNPSQEQPTSSSSSSSKEQQRLEKKNYQSSPVTISLNSTTTTTTNPADLPRRPPPLTLSSSSKLPLSSQTRDDSCLGSGSPSMVSFPADSIDKWSPTLSWQYPETPSSRPVSKATADSGKFFQAAISKSLSTVQRSETTKKIHMVRLEISDDGEEDLDFGHLERVRPWRWSMDI</sequence>
<dbReference type="Proteomes" id="UP000184188">
    <property type="component" value="Unassembled WGS sequence"/>
</dbReference>
<reference evidence="3" key="1">
    <citation type="journal article" date="2017" name="Genome Biol.">
        <title>Comparative genomics reveals high biological diversity and specific adaptations in the industrially and medically important fungal genus Aspergillus.</title>
        <authorList>
            <person name="de Vries R.P."/>
            <person name="Riley R."/>
            <person name="Wiebenga A."/>
            <person name="Aguilar-Osorio G."/>
            <person name="Amillis S."/>
            <person name="Uchima C.A."/>
            <person name="Anderluh G."/>
            <person name="Asadollahi M."/>
            <person name="Askin M."/>
            <person name="Barry K."/>
            <person name="Battaglia E."/>
            <person name="Bayram O."/>
            <person name="Benocci T."/>
            <person name="Braus-Stromeyer S.A."/>
            <person name="Caldana C."/>
            <person name="Canovas D."/>
            <person name="Cerqueira G.C."/>
            <person name="Chen F."/>
            <person name="Chen W."/>
            <person name="Choi C."/>
            <person name="Clum A."/>
            <person name="Dos Santos R.A."/>
            <person name="Damasio A.R."/>
            <person name="Diallinas G."/>
            <person name="Emri T."/>
            <person name="Fekete E."/>
            <person name="Flipphi M."/>
            <person name="Freyberg S."/>
            <person name="Gallo A."/>
            <person name="Gournas C."/>
            <person name="Habgood R."/>
            <person name="Hainaut M."/>
            <person name="Harispe M.L."/>
            <person name="Henrissat B."/>
            <person name="Hilden K.S."/>
            <person name="Hope R."/>
            <person name="Hossain A."/>
            <person name="Karabika E."/>
            <person name="Karaffa L."/>
            <person name="Karanyi Z."/>
            <person name="Krasevec N."/>
            <person name="Kuo A."/>
            <person name="Kusch H."/>
            <person name="LaButti K."/>
            <person name="Lagendijk E.L."/>
            <person name="Lapidus A."/>
            <person name="Levasseur A."/>
            <person name="Lindquist E."/>
            <person name="Lipzen A."/>
            <person name="Logrieco A.F."/>
            <person name="MacCabe A."/>
            <person name="Maekelae M.R."/>
            <person name="Malavazi I."/>
            <person name="Melin P."/>
            <person name="Meyer V."/>
            <person name="Mielnichuk N."/>
            <person name="Miskei M."/>
            <person name="Molnar A.P."/>
            <person name="Mule G."/>
            <person name="Ngan C.Y."/>
            <person name="Orejas M."/>
            <person name="Orosz E."/>
            <person name="Ouedraogo J.P."/>
            <person name="Overkamp K.M."/>
            <person name="Park H.-S."/>
            <person name="Perrone G."/>
            <person name="Piumi F."/>
            <person name="Punt P.J."/>
            <person name="Ram A.F."/>
            <person name="Ramon A."/>
            <person name="Rauscher S."/>
            <person name="Record E."/>
            <person name="Riano-Pachon D.M."/>
            <person name="Robert V."/>
            <person name="Roehrig J."/>
            <person name="Ruller R."/>
            <person name="Salamov A."/>
            <person name="Salih N.S."/>
            <person name="Samson R.A."/>
            <person name="Sandor E."/>
            <person name="Sanguinetti M."/>
            <person name="Schuetze T."/>
            <person name="Sepcic K."/>
            <person name="Shelest E."/>
            <person name="Sherlock G."/>
            <person name="Sophianopoulou V."/>
            <person name="Squina F.M."/>
            <person name="Sun H."/>
            <person name="Susca A."/>
            <person name="Todd R.B."/>
            <person name="Tsang A."/>
            <person name="Unkles S.E."/>
            <person name="van de Wiele N."/>
            <person name="van Rossen-Uffink D."/>
            <person name="Oliveira J.V."/>
            <person name="Vesth T.C."/>
            <person name="Visser J."/>
            <person name="Yu J.-H."/>
            <person name="Zhou M."/>
            <person name="Andersen M.R."/>
            <person name="Archer D.B."/>
            <person name="Baker S.E."/>
            <person name="Benoit I."/>
            <person name="Brakhage A.A."/>
            <person name="Braus G.H."/>
            <person name="Fischer R."/>
            <person name="Frisvad J.C."/>
            <person name="Goldman G.H."/>
            <person name="Houbraken J."/>
            <person name="Oakley B."/>
            <person name="Pocsi I."/>
            <person name="Scazzocchio C."/>
            <person name="Seiboth B."/>
            <person name="vanKuyk P.A."/>
            <person name="Wortman J."/>
            <person name="Dyer P.S."/>
            <person name="Grigoriev I.V."/>
        </authorList>
    </citation>
    <scope>NUCLEOTIDE SEQUENCE [LARGE SCALE GENOMIC DNA]</scope>
    <source>
        <strain evidence="3">CBS 506.65</strain>
    </source>
</reference>
<dbReference type="GeneID" id="34611938"/>
<feature type="compositionally biased region" description="Low complexity" evidence="1">
    <location>
        <begin position="280"/>
        <end position="291"/>
    </location>
</feature>
<evidence type="ECO:0000256" key="1">
    <source>
        <dbReference type="SAM" id="MobiDB-lite"/>
    </source>
</evidence>
<evidence type="ECO:0000313" key="3">
    <source>
        <dbReference type="Proteomes" id="UP000184188"/>
    </source>
</evidence>
<protein>
    <submittedName>
        <fullName evidence="2">Uncharacterized protein</fullName>
    </submittedName>
</protein>
<keyword evidence="3" id="KW-1185">Reference proteome</keyword>